<evidence type="ECO:0000256" key="1">
    <source>
        <dbReference type="SAM" id="MobiDB-lite"/>
    </source>
</evidence>
<reference evidence="4" key="1">
    <citation type="submission" date="2022-11" db="UniProtKB">
        <authorList>
            <consortium name="WormBaseParasite"/>
        </authorList>
    </citation>
    <scope>IDENTIFICATION</scope>
</reference>
<feature type="transmembrane region" description="Helical" evidence="2">
    <location>
        <begin position="125"/>
        <end position="145"/>
    </location>
</feature>
<name>A0A914UKQ7_9BILA</name>
<feature type="compositionally biased region" description="Polar residues" evidence="1">
    <location>
        <begin position="249"/>
        <end position="264"/>
    </location>
</feature>
<feature type="transmembrane region" description="Helical" evidence="2">
    <location>
        <begin position="89"/>
        <end position="113"/>
    </location>
</feature>
<feature type="region of interest" description="Disordered" evidence="1">
    <location>
        <begin position="239"/>
        <end position="355"/>
    </location>
</feature>
<sequence length="355" mass="40371">MNESLKDNRWTSTKILGFRMVAVHVLFLLIVVIFTIIHFSTAWSGKEDSATLAAFVIPLIQSGLAFLAEGAFLFCLIRCKRTLLLMYSRYQLLFIVILGVNALFSFVVIAAGSTERHYYWSTTPVLIFIINYLTAGMILLEILLWRQFGKTLKCLCQEIMIVAPMKAREQHVVEVNKVDEHQKNNIAPAKKKPTEKKPEKENITELKEVHHYYTRMNVNGYVAKPAVIVRTPTLERKTYLGGTADDDSISLSSNEPAKTASNTAAKKEATKYHNKSTSFCVSDKSSSEDESSPDLSRKSPYEEIPLNWQSPSIEKRRFPKKRKERPKSEIIQLRTPSPEMVFQVLPPKPWPPHGP</sequence>
<feature type="transmembrane region" description="Helical" evidence="2">
    <location>
        <begin position="21"/>
        <end position="40"/>
    </location>
</feature>
<organism evidence="3 4">
    <name type="scientific">Plectus sambesii</name>
    <dbReference type="NCBI Taxonomy" id="2011161"/>
    <lineage>
        <taxon>Eukaryota</taxon>
        <taxon>Metazoa</taxon>
        <taxon>Ecdysozoa</taxon>
        <taxon>Nematoda</taxon>
        <taxon>Chromadorea</taxon>
        <taxon>Plectida</taxon>
        <taxon>Plectina</taxon>
        <taxon>Plectoidea</taxon>
        <taxon>Plectidae</taxon>
        <taxon>Plectus</taxon>
    </lineage>
</organism>
<keyword evidence="2" id="KW-0472">Membrane</keyword>
<dbReference type="WBParaSite" id="PSAMB.scaffold10570size3987.g33407.t1">
    <property type="protein sequence ID" value="PSAMB.scaffold10570size3987.g33407.t1"/>
    <property type="gene ID" value="PSAMB.scaffold10570size3987.g33407"/>
</dbReference>
<keyword evidence="3" id="KW-1185">Reference proteome</keyword>
<feature type="compositionally biased region" description="Pro residues" evidence="1">
    <location>
        <begin position="346"/>
        <end position="355"/>
    </location>
</feature>
<keyword evidence="2" id="KW-1133">Transmembrane helix</keyword>
<evidence type="ECO:0000256" key="2">
    <source>
        <dbReference type="SAM" id="Phobius"/>
    </source>
</evidence>
<dbReference type="Proteomes" id="UP000887566">
    <property type="component" value="Unplaced"/>
</dbReference>
<accession>A0A914UKQ7</accession>
<feature type="transmembrane region" description="Helical" evidence="2">
    <location>
        <begin position="52"/>
        <end position="77"/>
    </location>
</feature>
<dbReference type="AlphaFoldDB" id="A0A914UKQ7"/>
<keyword evidence="2" id="KW-0812">Transmembrane</keyword>
<proteinExistence type="predicted"/>
<protein>
    <submittedName>
        <fullName evidence="4">Uncharacterized protein</fullName>
    </submittedName>
</protein>
<evidence type="ECO:0000313" key="3">
    <source>
        <dbReference type="Proteomes" id="UP000887566"/>
    </source>
</evidence>
<evidence type="ECO:0000313" key="4">
    <source>
        <dbReference type="WBParaSite" id="PSAMB.scaffold10570size3987.g33407.t1"/>
    </source>
</evidence>